<dbReference type="Proteomes" id="UP000075714">
    <property type="component" value="Unassembled WGS sequence"/>
</dbReference>
<dbReference type="AlphaFoldDB" id="A0A150GQV1"/>
<gene>
    <name evidence="2" type="ORF">GPECTOR_10g1145</name>
</gene>
<name>A0A150GQV1_GONPE</name>
<dbReference type="GO" id="GO:0006508">
    <property type="term" value="P:proteolysis"/>
    <property type="evidence" value="ECO:0007669"/>
    <property type="project" value="InterPro"/>
</dbReference>
<evidence type="ECO:0000259" key="1">
    <source>
        <dbReference type="Pfam" id="PF00656"/>
    </source>
</evidence>
<accession>A0A150GQV1</accession>
<comment type="caution">
    <text evidence="2">The sequence shown here is derived from an EMBL/GenBank/DDBJ whole genome shotgun (WGS) entry which is preliminary data.</text>
</comment>
<dbReference type="InterPro" id="IPR011600">
    <property type="entry name" value="Pept_C14_caspase"/>
</dbReference>
<proteinExistence type="predicted"/>
<dbReference type="GO" id="GO:0004197">
    <property type="term" value="F:cysteine-type endopeptidase activity"/>
    <property type="evidence" value="ECO:0007669"/>
    <property type="project" value="InterPro"/>
</dbReference>
<keyword evidence="3" id="KW-1185">Reference proteome</keyword>
<dbReference type="Pfam" id="PF00656">
    <property type="entry name" value="Peptidase_C14"/>
    <property type="match status" value="1"/>
</dbReference>
<dbReference type="OrthoDB" id="10555939at2759"/>
<dbReference type="EMBL" id="LSYV01000011">
    <property type="protein sequence ID" value="KXZ52122.1"/>
    <property type="molecule type" value="Genomic_DNA"/>
</dbReference>
<protein>
    <recommendedName>
        <fullName evidence="1">Peptidase C14 caspase domain-containing protein</fullName>
    </recommendedName>
</protein>
<evidence type="ECO:0000313" key="2">
    <source>
        <dbReference type="EMBL" id="KXZ52122.1"/>
    </source>
</evidence>
<feature type="domain" description="Peptidase C14 caspase" evidence="1">
    <location>
        <begin position="1"/>
        <end position="59"/>
    </location>
</feature>
<organism evidence="2 3">
    <name type="scientific">Gonium pectorale</name>
    <name type="common">Green alga</name>
    <dbReference type="NCBI Taxonomy" id="33097"/>
    <lineage>
        <taxon>Eukaryota</taxon>
        <taxon>Viridiplantae</taxon>
        <taxon>Chlorophyta</taxon>
        <taxon>core chlorophytes</taxon>
        <taxon>Chlorophyceae</taxon>
        <taxon>CS clade</taxon>
        <taxon>Chlamydomonadales</taxon>
        <taxon>Volvocaceae</taxon>
        <taxon>Gonium</taxon>
    </lineage>
</organism>
<sequence>MGYGCDPGRTSWELPNGGVFTNALLQHMGRPMTLQDMALAVRNTVMVGGQQRSWFNDAMFEAFSLSWGGGSGEDAPLKRQPPAAGEPDNFFTLEPGDNPFAICQREFGNGMLYLNMEYYGPLTDGRGESKGRLTEESARHLPVEARLVYKPVVAARQPGRVFILEPGDNPFAICQREFGNGMLYLNMEYYGPLTDGRGESKGRLTEESARHLPDGARLVYPGR</sequence>
<reference evidence="3" key="1">
    <citation type="journal article" date="2016" name="Nat. Commun.">
        <title>The Gonium pectorale genome demonstrates co-option of cell cycle regulation during the evolution of multicellularity.</title>
        <authorList>
            <person name="Hanschen E.R."/>
            <person name="Marriage T.N."/>
            <person name="Ferris P.J."/>
            <person name="Hamaji T."/>
            <person name="Toyoda A."/>
            <person name="Fujiyama A."/>
            <person name="Neme R."/>
            <person name="Noguchi H."/>
            <person name="Minakuchi Y."/>
            <person name="Suzuki M."/>
            <person name="Kawai-Toyooka H."/>
            <person name="Smith D.R."/>
            <person name="Sparks H."/>
            <person name="Anderson J."/>
            <person name="Bakaric R."/>
            <person name="Luria V."/>
            <person name="Karger A."/>
            <person name="Kirschner M.W."/>
            <person name="Durand P.M."/>
            <person name="Michod R.E."/>
            <person name="Nozaki H."/>
            <person name="Olson B.J."/>
        </authorList>
    </citation>
    <scope>NUCLEOTIDE SEQUENCE [LARGE SCALE GENOMIC DNA]</scope>
    <source>
        <strain evidence="3">NIES-2863</strain>
    </source>
</reference>
<evidence type="ECO:0000313" key="3">
    <source>
        <dbReference type="Proteomes" id="UP000075714"/>
    </source>
</evidence>